<dbReference type="EMBL" id="NOZP01000139">
    <property type="protein sequence ID" value="OYD14749.1"/>
    <property type="molecule type" value="Genomic_DNA"/>
</dbReference>
<evidence type="ECO:0000313" key="2">
    <source>
        <dbReference type="EMBL" id="OYD14749.1"/>
    </source>
</evidence>
<comment type="caution">
    <text evidence="2">The sequence shown here is derived from an EMBL/GenBank/DDBJ whole genome shotgun (WGS) entry which is preliminary data.</text>
</comment>
<organism evidence="2 3">
    <name type="scientific">candidate division WOR-3 bacterium JGI_Cruoil_03_51_56</name>
    <dbReference type="NCBI Taxonomy" id="1973747"/>
    <lineage>
        <taxon>Bacteria</taxon>
        <taxon>Bacteria division WOR-3</taxon>
    </lineage>
</organism>
<accession>A0A235BRV3</accession>
<dbReference type="AlphaFoldDB" id="A0A235BRV3"/>
<reference evidence="2 3" key="1">
    <citation type="submission" date="2017-07" db="EMBL/GenBank/DDBJ databases">
        <title>Recovery of genomes from metagenomes via a dereplication, aggregation, and scoring strategy.</title>
        <authorList>
            <person name="Sieber C.M."/>
            <person name="Probst A.J."/>
            <person name="Sharrar A."/>
            <person name="Thomas B.C."/>
            <person name="Hess M."/>
            <person name="Tringe S.G."/>
            <person name="Banfield J.F."/>
        </authorList>
    </citation>
    <scope>NUCLEOTIDE SEQUENCE [LARGE SCALE GENOMIC DNA]</scope>
    <source>
        <strain evidence="2">JGI_Cruoil_03_51_56</strain>
    </source>
</reference>
<gene>
    <name evidence="2" type="ORF">CH330_07785</name>
</gene>
<dbReference type="Proteomes" id="UP000215559">
    <property type="component" value="Unassembled WGS sequence"/>
</dbReference>
<protein>
    <submittedName>
        <fullName evidence="2">Uncharacterized protein</fullName>
    </submittedName>
</protein>
<keyword evidence="1" id="KW-0175">Coiled coil</keyword>
<feature type="coiled-coil region" evidence="1">
    <location>
        <begin position="23"/>
        <end position="64"/>
    </location>
</feature>
<evidence type="ECO:0000313" key="3">
    <source>
        <dbReference type="Proteomes" id="UP000215559"/>
    </source>
</evidence>
<sequence>MNFKNHYVLFFWGVVLVFMLSGCKDYKSEINALNQRIAQLEQENAKLKEEIKKLRETDQNYFNTAVELSNEGRYKESIEKFKEMKSKFPSSHLVGEANKKIKEAQNRIKEIYRKEKEELHALLVSIKKQDIEISINKLEIYINESHPADLIQEAKKKLDYYKKKYEIIKVERESEKITGIRIVSVNSEWDWSGLLGDRLLCPKLKIKFKNISDKDIDRLEVKVTFINTSNKEIFGDALTYVIGYGDAPLRPRYSKTAYLTSSVGYKSDMVALNFPNLVAEVYINDKFYKKVRISKKYRGIDWGKK</sequence>
<evidence type="ECO:0000256" key="1">
    <source>
        <dbReference type="SAM" id="Coils"/>
    </source>
</evidence>
<proteinExistence type="predicted"/>
<name>A0A235BRV3_UNCW3</name>
<dbReference type="PROSITE" id="PS51257">
    <property type="entry name" value="PROKAR_LIPOPROTEIN"/>
    <property type="match status" value="1"/>
</dbReference>